<name>A0A921ZNA5_MANSE</name>
<dbReference type="Pfam" id="PF00089">
    <property type="entry name" value="Trypsin"/>
    <property type="match status" value="1"/>
</dbReference>
<feature type="domain" description="Peptidase S1" evidence="9">
    <location>
        <begin position="166"/>
        <end position="410"/>
    </location>
</feature>
<protein>
    <recommendedName>
        <fullName evidence="9">Peptidase S1 domain-containing protein</fullName>
    </recommendedName>
</protein>
<dbReference type="EMBL" id="JH668727">
    <property type="protein sequence ID" value="KAG6461203.1"/>
    <property type="molecule type" value="Genomic_DNA"/>
</dbReference>
<dbReference type="GO" id="GO:0005576">
    <property type="term" value="C:extracellular region"/>
    <property type="evidence" value="ECO:0007669"/>
    <property type="project" value="UniProtKB-SubCell"/>
</dbReference>
<reference evidence="10" key="2">
    <citation type="submission" date="2020-12" db="EMBL/GenBank/DDBJ databases">
        <authorList>
            <person name="Kanost M."/>
        </authorList>
    </citation>
    <scope>NUCLEOTIDE SEQUENCE</scope>
</reference>
<feature type="chain" id="PRO_5038276603" description="Peptidase S1 domain-containing protein" evidence="8">
    <location>
        <begin position="18"/>
        <end position="411"/>
    </location>
</feature>
<dbReference type="EMBL" id="JH668727">
    <property type="protein sequence ID" value="KAG6461202.1"/>
    <property type="molecule type" value="Genomic_DNA"/>
</dbReference>
<dbReference type="InterPro" id="IPR001314">
    <property type="entry name" value="Peptidase_S1A"/>
</dbReference>
<keyword evidence="3" id="KW-1015">Disulfide bond</keyword>
<comment type="function">
    <text evidence="5">Fibrinolytic activity; shows preferential cleavage of Arg-Gly bonds in all three fibrinogen chains. Contact with the caterpillars causes severe bleeding, due the anticoagulant effect of the protein.</text>
</comment>
<dbReference type="GO" id="GO:0004252">
    <property type="term" value="F:serine-type endopeptidase activity"/>
    <property type="evidence" value="ECO:0007669"/>
    <property type="project" value="InterPro"/>
</dbReference>
<dbReference type="InterPro" id="IPR001254">
    <property type="entry name" value="Trypsin_dom"/>
</dbReference>
<evidence type="ECO:0000256" key="8">
    <source>
        <dbReference type="SAM" id="SignalP"/>
    </source>
</evidence>
<comment type="subcellular location">
    <subcellularLocation>
        <location evidence="1">Secreted</location>
        <location evidence="1">Extracellular space</location>
    </subcellularLocation>
</comment>
<dbReference type="PROSITE" id="PS00135">
    <property type="entry name" value="TRYPSIN_SER"/>
    <property type="match status" value="1"/>
</dbReference>
<dbReference type="FunFam" id="2.40.10.10:FF:000068">
    <property type="entry name" value="transmembrane protease serine 2"/>
    <property type="match status" value="1"/>
</dbReference>
<keyword evidence="8" id="KW-0732">Signal</keyword>
<dbReference type="GO" id="GO:0006508">
    <property type="term" value="P:proteolysis"/>
    <property type="evidence" value="ECO:0007669"/>
    <property type="project" value="UniProtKB-KW"/>
</dbReference>
<dbReference type="AlphaFoldDB" id="A0A921ZNA5"/>
<dbReference type="InterPro" id="IPR033116">
    <property type="entry name" value="TRYPSIN_SER"/>
</dbReference>
<dbReference type="SUPFAM" id="SSF50494">
    <property type="entry name" value="Trypsin-like serine proteases"/>
    <property type="match status" value="1"/>
</dbReference>
<sequence length="411" mass="45348">MYRGALVSLALCVIVKAQFEGEPCIDNDLVGVCTAVDNCISAREGIRNRIQPKLCSFDREIAIVCCLDNVPTTTTAPVATTHKPVTTTPDDFEPPPEEYEIVGGKTDTCGPVDANLTSPRTGQLAWDKCLEYQEKLVYPCEDSVSLRFGAGKERKNKCHLSADSLIVGGKDADRNEFTHMVLLGFGEDPRKVKWDCAGSLISEYFVLTAAHCVTSADSGNVTYASVGVLTRSEVAPDNTYKISERFRHPSFRRGVYNDIALLKLEREVILGEYRVPACLHVGDTVKDARAMATGWGLLEYKGNVSDILQKVTLKKYRSRICKAIFPPHTLVSHNYDEKTQLCFGGYNDTQPGDTCNGDSGGPLMIKHKKINCMYLILGVTSGGRGCAWRGKPGLYSRVSHYISWIESVVWR</sequence>
<organism evidence="10 11">
    <name type="scientific">Manduca sexta</name>
    <name type="common">Tobacco hawkmoth</name>
    <name type="synonym">Tobacco hornworm</name>
    <dbReference type="NCBI Taxonomy" id="7130"/>
    <lineage>
        <taxon>Eukaryota</taxon>
        <taxon>Metazoa</taxon>
        <taxon>Ecdysozoa</taxon>
        <taxon>Arthropoda</taxon>
        <taxon>Hexapoda</taxon>
        <taxon>Insecta</taxon>
        <taxon>Pterygota</taxon>
        <taxon>Neoptera</taxon>
        <taxon>Endopterygota</taxon>
        <taxon>Lepidoptera</taxon>
        <taxon>Glossata</taxon>
        <taxon>Ditrysia</taxon>
        <taxon>Bombycoidea</taxon>
        <taxon>Sphingidae</taxon>
        <taxon>Sphinginae</taxon>
        <taxon>Sphingini</taxon>
        <taxon>Manduca</taxon>
    </lineage>
</organism>
<proteinExistence type="predicted"/>
<dbReference type="SMART" id="SM00020">
    <property type="entry name" value="Tryp_SPc"/>
    <property type="match status" value="1"/>
</dbReference>
<accession>A0A921ZNA5</accession>
<dbReference type="CDD" id="cd00190">
    <property type="entry name" value="Tryp_SPc"/>
    <property type="match status" value="1"/>
</dbReference>
<dbReference type="SMR" id="A0A921ZNA5"/>
<keyword evidence="7" id="KW-0645">Protease</keyword>
<evidence type="ECO:0000256" key="2">
    <source>
        <dbReference type="ARBA" id="ARBA00022656"/>
    </source>
</evidence>
<evidence type="ECO:0000256" key="5">
    <source>
        <dbReference type="ARBA" id="ARBA00055534"/>
    </source>
</evidence>
<keyword evidence="4" id="KW-1199">Hemostasis impairing toxin</keyword>
<evidence type="ECO:0000256" key="3">
    <source>
        <dbReference type="ARBA" id="ARBA00023157"/>
    </source>
</evidence>
<keyword evidence="2" id="KW-0800">Toxin</keyword>
<dbReference type="PROSITE" id="PS50240">
    <property type="entry name" value="TRYPSIN_DOM"/>
    <property type="match status" value="1"/>
</dbReference>
<reference evidence="10" key="1">
    <citation type="journal article" date="2016" name="Insect Biochem. Mol. Biol.">
        <title>Multifaceted biological insights from a draft genome sequence of the tobacco hornworm moth, Manduca sexta.</title>
        <authorList>
            <person name="Kanost M.R."/>
            <person name="Arrese E.L."/>
            <person name="Cao X."/>
            <person name="Chen Y.R."/>
            <person name="Chellapilla S."/>
            <person name="Goldsmith M.R."/>
            <person name="Grosse-Wilde E."/>
            <person name="Heckel D.G."/>
            <person name="Herndon N."/>
            <person name="Jiang H."/>
            <person name="Papanicolaou A."/>
            <person name="Qu J."/>
            <person name="Soulages J.L."/>
            <person name="Vogel H."/>
            <person name="Walters J."/>
            <person name="Waterhouse R.M."/>
            <person name="Ahn S.J."/>
            <person name="Almeida F.C."/>
            <person name="An C."/>
            <person name="Aqrawi P."/>
            <person name="Bretschneider A."/>
            <person name="Bryant W.B."/>
            <person name="Bucks S."/>
            <person name="Chao H."/>
            <person name="Chevignon G."/>
            <person name="Christen J.M."/>
            <person name="Clarke D.F."/>
            <person name="Dittmer N.T."/>
            <person name="Ferguson L.C.F."/>
            <person name="Garavelou S."/>
            <person name="Gordon K.H.J."/>
            <person name="Gunaratna R.T."/>
            <person name="Han Y."/>
            <person name="Hauser F."/>
            <person name="He Y."/>
            <person name="Heidel-Fischer H."/>
            <person name="Hirsh A."/>
            <person name="Hu Y."/>
            <person name="Jiang H."/>
            <person name="Kalra D."/>
            <person name="Klinner C."/>
            <person name="Konig C."/>
            <person name="Kovar C."/>
            <person name="Kroll A.R."/>
            <person name="Kuwar S.S."/>
            <person name="Lee S.L."/>
            <person name="Lehman R."/>
            <person name="Li K."/>
            <person name="Li Z."/>
            <person name="Liang H."/>
            <person name="Lovelace S."/>
            <person name="Lu Z."/>
            <person name="Mansfield J.H."/>
            <person name="McCulloch K.J."/>
            <person name="Mathew T."/>
            <person name="Morton B."/>
            <person name="Muzny D.M."/>
            <person name="Neunemann D."/>
            <person name="Ongeri F."/>
            <person name="Pauchet Y."/>
            <person name="Pu L.L."/>
            <person name="Pyrousis I."/>
            <person name="Rao X.J."/>
            <person name="Redding A."/>
            <person name="Roesel C."/>
            <person name="Sanchez-Gracia A."/>
            <person name="Schaack S."/>
            <person name="Shukla A."/>
            <person name="Tetreau G."/>
            <person name="Wang Y."/>
            <person name="Xiong G.H."/>
            <person name="Traut W."/>
            <person name="Walsh T.K."/>
            <person name="Worley K.C."/>
            <person name="Wu D."/>
            <person name="Wu W."/>
            <person name="Wu Y.Q."/>
            <person name="Zhang X."/>
            <person name="Zou Z."/>
            <person name="Zucker H."/>
            <person name="Briscoe A.D."/>
            <person name="Burmester T."/>
            <person name="Clem R.J."/>
            <person name="Feyereisen R."/>
            <person name="Grimmelikhuijzen C.J.P."/>
            <person name="Hamodrakas S.J."/>
            <person name="Hansson B.S."/>
            <person name="Huguet E."/>
            <person name="Jermiin L.S."/>
            <person name="Lan Q."/>
            <person name="Lehman H.K."/>
            <person name="Lorenzen M."/>
            <person name="Merzendorfer H."/>
            <person name="Michalopoulos I."/>
            <person name="Morton D.B."/>
            <person name="Muthukrishnan S."/>
            <person name="Oakeshott J.G."/>
            <person name="Palmer W."/>
            <person name="Park Y."/>
            <person name="Passarelli A.L."/>
            <person name="Rozas J."/>
            <person name="Schwartz L.M."/>
            <person name="Smith W."/>
            <person name="Southgate A."/>
            <person name="Vilcinskas A."/>
            <person name="Vogt R."/>
            <person name="Wang P."/>
            <person name="Werren J."/>
            <person name="Yu X.Q."/>
            <person name="Zhou J.J."/>
            <person name="Brown S.J."/>
            <person name="Scherer S.E."/>
            <person name="Richards S."/>
            <person name="Blissard G.W."/>
        </authorList>
    </citation>
    <scope>NUCLEOTIDE SEQUENCE</scope>
</reference>
<evidence type="ECO:0000256" key="4">
    <source>
        <dbReference type="ARBA" id="ARBA00023240"/>
    </source>
</evidence>
<dbReference type="Proteomes" id="UP000791440">
    <property type="component" value="Unassembled WGS sequence"/>
</dbReference>
<dbReference type="GO" id="GO:0090729">
    <property type="term" value="F:toxin activity"/>
    <property type="evidence" value="ECO:0007669"/>
    <property type="project" value="UniProtKB-KW"/>
</dbReference>
<dbReference type="PRINTS" id="PR00722">
    <property type="entry name" value="CHYMOTRYPSIN"/>
</dbReference>
<evidence type="ECO:0000256" key="1">
    <source>
        <dbReference type="ARBA" id="ARBA00004239"/>
    </source>
</evidence>
<dbReference type="Gene3D" id="2.40.10.10">
    <property type="entry name" value="Trypsin-like serine proteases"/>
    <property type="match status" value="1"/>
</dbReference>
<keyword evidence="11" id="KW-1185">Reference proteome</keyword>
<evidence type="ECO:0000259" key="9">
    <source>
        <dbReference type="PROSITE" id="PS50240"/>
    </source>
</evidence>
<dbReference type="PANTHER" id="PTHR24260">
    <property type="match status" value="1"/>
</dbReference>
<dbReference type="InterPro" id="IPR051333">
    <property type="entry name" value="CLIP_Serine_Protease"/>
</dbReference>
<keyword evidence="6" id="KW-1205">Fibrinolytic toxin</keyword>
<evidence type="ECO:0000313" key="11">
    <source>
        <dbReference type="Proteomes" id="UP000791440"/>
    </source>
</evidence>
<evidence type="ECO:0000256" key="7">
    <source>
        <dbReference type="RuleBase" id="RU363034"/>
    </source>
</evidence>
<dbReference type="PANTHER" id="PTHR24260:SF147">
    <property type="entry name" value="EG:BACR7A4.3 PROTEIN-RELATED"/>
    <property type="match status" value="1"/>
</dbReference>
<dbReference type="PROSITE" id="PS00134">
    <property type="entry name" value="TRYPSIN_HIS"/>
    <property type="match status" value="1"/>
</dbReference>
<gene>
    <name evidence="10" type="ORF">O3G_MSEX012482</name>
</gene>
<feature type="signal peptide" evidence="8">
    <location>
        <begin position="1"/>
        <end position="17"/>
    </location>
</feature>
<dbReference type="InterPro" id="IPR018114">
    <property type="entry name" value="TRYPSIN_HIS"/>
</dbReference>
<evidence type="ECO:0000313" key="10">
    <source>
        <dbReference type="EMBL" id="KAG6461202.1"/>
    </source>
</evidence>
<dbReference type="InterPro" id="IPR009003">
    <property type="entry name" value="Peptidase_S1_PA"/>
</dbReference>
<comment type="caution">
    <text evidence="10">The sequence shown here is derived from an EMBL/GenBank/DDBJ whole genome shotgun (WGS) entry which is preliminary data.</text>
</comment>
<evidence type="ECO:0000256" key="6">
    <source>
        <dbReference type="ARBA" id="ARBA00084094"/>
    </source>
</evidence>
<keyword evidence="7" id="KW-0720">Serine protease</keyword>
<keyword evidence="7" id="KW-0378">Hydrolase</keyword>
<dbReference type="InterPro" id="IPR043504">
    <property type="entry name" value="Peptidase_S1_PA_chymotrypsin"/>
</dbReference>